<dbReference type="InterPro" id="IPR036291">
    <property type="entry name" value="NAD(P)-bd_dom_sf"/>
</dbReference>
<proteinExistence type="inferred from homology"/>
<feature type="binding site" evidence="8">
    <location>
        <position position="110"/>
    </location>
    <ligand>
        <name>shikimate</name>
        <dbReference type="ChEBI" id="CHEBI:36208"/>
    </ligand>
</feature>
<feature type="binding site" evidence="8">
    <location>
        <position position="264"/>
    </location>
    <ligand>
        <name>shikimate</name>
        <dbReference type="ChEBI" id="CHEBI:36208"/>
    </ligand>
</feature>
<comment type="function">
    <text evidence="8">Involved in the biosynthesis of the chorismate, which leads to the biosynthesis of aromatic amino acids. Catalyzes the reversible NADPH linked reduction of 3-dehydroshikimate (DHSA) to yield shikimate (SA).</text>
</comment>
<dbReference type="PANTHER" id="PTHR21089">
    <property type="entry name" value="SHIKIMATE DEHYDROGENASE"/>
    <property type="match status" value="1"/>
</dbReference>
<keyword evidence="10" id="KW-1185">Reference proteome</keyword>
<feature type="binding site" evidence="8">
    <location>
        <begin position="135"/>
        <end position="139"/>
    </location>
    <ligand>
        <name>NADP(+)</name>
        <dbReference type="ChEBI" id="CHEBI:58349"/>
    </ligand>
</feature>
<dbReference type="GO" id="GO:0019632">
    <property type="term" value="P:shikimate metabolic process"/>
    <property type="evidence" value="ECO:0007669"/>
    <property type="project" value="InterPro"/>
</dbReference>
<keyword evidence="6 8" id="KW-0057">Aromatic amino acid biosynthesis</keyword>
<dbReference type="SUPFAM" id="SSF53223">
    <property type="entry name" value="Aminoacid dehydrogenase-like, N-terminal domain"/>
    <property type="match status" value="1"/>
</dbReference>
<dbReference type="Gene3D" id="3.40.50.720">
    <property type="entry name" value="NAD(P)-binding Rossmann-like Domain"/>
    <property type="match status" value="1"/>
</dbReference>
<keyword evidence="4 8" id="KW-0521">NADP</keyword>
<evidence type="ECO:0000256" key="2">
    <source>
        <dbReference type="ARBA" id="ARBA00012962"/>
    </source>
</evidence>
<reference evidence="10" key="1">
    <citation type="submission" date="2020-01" db="EMBL/GenBank/DDBJ databases">
        <title>Phosphoaccumulans saitamaens gen. nov., sp. nov., a polyphosphate accumulating bacterium isolated from surface river water.</title>
        <authorList>
            <person name="Watanabe K."/>
            <person name="Suda W."/>
        </authorList>
    </citation>
    <scope>NUCLEOTIDE SEQUENCE [LARGE SCALE GENOMIC DNA]</scope>
    <source>
        <strain evidence="10">ICHIAU1</strain>
    </source>
</reference>
<dbReference type="InterPro" id="IPR006151">
    <property type="entry name" value="Shikm_DH/Glu-tRNA_Rdtase"/>
</dbReference>
<dbReference type="GO" id="GO:0008652">
    <property type="term" value="P:amino acid biosynthetic process"/>
    <property type="evidence" value="ECO:0007669"/>
    <property type="project" value="UniProtKB-KW"/>
</dbReference>
<comment type="subunit">
    <text evidence="8">Homodimer.</text>
</comment>
<dbReference type="SUPFAM" id="SSF51735">
    <property type="entry name" value="NAD(P)-binding Rossmann-fold domains"/>
    <property type="match status" value="1"/>
</dbReference>
<feature type="binding site" evidence="8">
    <location>
        <position position="67"/>
    </location>
    <ligand>
        <name>shikimate</name>
        <dbReference type="ChEBI" id="CHEBI:36208"/>
    </ligand>
</feature>
<dbReference type="InterPro" id="IPR041121">
    <property type="entry name" value="SDH_C"/>
</dbReference>
<gene>
    <name evidence="8 9" type="primary">aroE</name>
    <name evidence="9" type="ORF">ICHIAU1_07220</name>
</gene>
<dbReference type="Pfam" id="PF01488">
    <property type="entry name" value="Shikimate_DH"/>
    <property type="match status" value="1"/>
</dbReference>
<comment type="catalytic activity">
    <reaction evidence="7 8">
        <text>shikimate + NADP(+) = 3-dehydroshikimate + NADPH + H(+)</text>
        <dbReference type="Rhea" id="RHEA:17737"/>
        <dbReference type="ChEBI" id="CHEBI:15378"/>
        <dbReference type="ChEBI" id="CHEBI:16630"/>
        <dbReference type="ChEBI" id="CHEBI:36208"/>
        <dbReference type="ChEBI" id="CHEBI:57783"/>
        <dbReference type="ChEBI" id="CHEBI:58349"/>
        <dbReference type="EC" id="1.1.1.25"/>
    </reaction>
</comment>
<dbReference type="InterPro" id="IPR013708">
    <property type="entry name" value="Shikimate_DH-bd_N"/>
</dbReference>
<evidence type="ECO:0000256" key="7">
    <source>
        <dbReference type="ARBA" id="ARBA00049442"/>
    </source>
</evidence>
<feature type="binding site" evidence="8">
    <location>
        <position position="257"/>
    </location>
    <ligand>
        <name>NADP(+)</name>
        <dbReference type="ChEBI" id="CHEBI:58349"/>
    </ligand>
</feature>
<dbReference type="Proteomes" id="UP000463961">
    <property type="component" value="Chromosome"/>
</dbReference>
<feature type="binding site" evidence="8">
    <location>
        <begin position="159"/>
        <end position="164"/>
    </location>
    <ligand>
        <name>NADP(+)</name>
        <dbReference type="ChEBI" id="CHEBI:58349"/>
    </ligand>
</feature>
<dbReference type="EC" id="1.1.1.25" evidence="2 8"/>
<evidence type="ECO:0000256" key="3">
    <source>
        <dbReference type="ARBA" id="ARBA00022605"/>
    </source>
</evidence>
<feature type="binding site" evidence="8">
    <location>
        <position position="86"/>
    </location>
    <ligand>
        <name>NADP(+)</name>
        <dbReference type="ChEBI" id="CHEBI:58349"/>
    </ligand>
</feature>
<feature type="active site" description="Proton acceptor" evidence="8">
    <location>
        <position position="71"/>
    </location>
</feature>
<evidence type="ECO:0000256" key="1">
    <source>
        <dbReference type="ARBA" id="ARBA00004871"/>
    </source>
</evidence>
<dbReference type="InterPro" id="IPR011342">
    <property type="entry name" value="Shikimate_DH"/>
</dbReference>
<dbReference type="Pfam" id="PF18317">
    <property type="entry name" value="SDH_C"/>
    <property type="match status" value="1"/>
</dbReference>
<evidence type="ECO:0000256" key="5">
    <source>
        <dbReference type="ARBA" id="ARBA00023002"/>
    </source>
</evidence>
<dbReference type="GO" id="GO:0009073">
    <property type="term" value="P:aromatic amino acid family biosynthetic process"/>
    <property type="evidence" value="ECO:0007669"/>
    <property type="project" value="UniProtKB-KW"/>
</dbReference>
<keyword evidence="5 8" id="KW-0560">Oxidoreductase</keyword>
<protein>
    <recommendedName>
        <fullName evidence="2 8">Shikimate dehydrogenase (NADP(+))</fullName>
        <shortName evidence="8">SDH</shortName>
        <ecNumber evidence="2 8">1.1.1.25</ecNumber>
    </recommendedName>
</protein>
<dbReference type="NCBIfam" id="NF001310">
    <property type="entry name" value="PRK00258.1-2"/>
    <property type="match status" value="1"/>
</dbReference>
<dbReference type="InterPro" id="IPR046346">
    <property type="entry name" value="Aminoacid_DH-like_N_sf"/>
</dbReference>
<organism evidence="9 10">
    <name type="scientific">Fluviibacter phosphoraccumulans</name>
    <dbReference type="NCBI Taxonomy" id="1751046"/>
    <lineage>
        <taxon>Bacteria</taxon>
        <taxon>Pseudomonadati</taxon>
        <taxon>Pseudomonadota</taxon>
        <taxon>Betaproteobacteria</taxon>
        <taxon>Rhodocyclales</taxon>
        <taxon>Fluviibacteraceae</taxon>
        <taxon>Fluviibacter</taxon>
    </lineage>
</organism>
<evidence type="ECO:0000256" key="8">
    <source>
        <dbReference type="HAMAP-Rule" id="MF_00222"/>
    </source>
</evidence>
<dbReference type="Gene3D" id="3.40.50.10860">
    <property type="entry name" value="Leucine Dehydrogenase, chain A, domain 1"/>
    <property type="match status" value="1"/>
</dbReference>
<dbReference type="GO" id="GO:0050661">
    <property type="term" value="F:NADP binding"/>
    <property type="evidence" value="ECO:0007669"/>
    <property type="project" value="InterPro"/>
</dbReference>
<dbReference type="AlphaFoldDB" id="A0A679IDR5"/>
<feature type="binding site" evidence="8">
    <location>
        <position position="95"/>
    </location>
    <ligand>
        <name>shikimate</name>
        <dbReference type="ChEBI" id="CHEBI:36208"/>
    </ligand>
</feature>
<dbReference type="GO" id="GO:0004764">
    <property type="term" value="F:shikimate 3-dehydrogenase (NADP+) activity"/>
    <property type="evidence" value="ECO:0007669"/>
    <property type="project" value="UniProtKB-UniRule"/>
</dbReference>
<comment type="pathway">
    <text evidence="1 8">Metabolic intermediate biosynthesis; chorismate biosynthesis; chorismate from D-erythrose 4-phosphate and phosphoenolpyruvate: step 4/7.</text>
</comment>
<dbReference type="CDD" id="cd01065">
    <property type="entry name" value="NAD_bind_Shikimate_DH"/>
    <property type="match status" value="1"/>
</dbReference>
<dbReference type="EMBL" id="AP022345">
    <property type="protein sequence ID" value="BBU68439.1"/>
    <property type="molecule type" value="Genomic_DNA"/>
</dbReference>
<accession>A0A679IDR5</accession>
<dbReference type="GO" id="GO:0005829">
    <property type="term" value="C:cytosol"/>
    <property type="evidence" value="ECO:0007669"/>
    <property type="project" value="TreeGrafter"/>
</dbReference>
<dbReference type="UniPathway" id="UPA00053">
    <property type="reaction ID" value="UER00087"/>
</dbReference>
<keyword evidence="3 8" id="KW-0028">Amino-acid biosynthesis</keyword>
<dbReference type="GO" id="GO:0009423">
    <property type="term" value="P:chorismate biosynthetic process"/>
    <property type="evidence" value="ECO:0007669"/>
    <property type="project" value="UniProtKB-UniRule"/>
</dbReference>
<dbReference type="NCBIfam" id="TIGR00507">
    <property type="entry name" value="aroE"/>
    <property type="match status" value="1"/>
</dbReference>
<feature type="binding site" evidence="8">
    <location>
        <position position="233"/>
    </location>
    <ligand>
        <name>NADP(+)</name>
        <dbReference type="ChEBI" id="CHEBI:58349"/>
    </ligand>
</feature>
<feature type="binding site" evidence="8">
    <location>
        <begin position="20"/>
        <end position="22"/>
    </location>
    <ligand>
        <name>shikimate</name>
        <dbReference type="ChEBI" id="CHEBI:36208"/>
    </ligand>
</feature>
<feature type="binding site" evidence="8">
    <location>
        <position position="235"/>
    </location>
    <ligand>
        <name>shikimate</name>
        <dbReference type="ChEBI" id="CHEBI:36208"/>
    </ligand>
</feature>
<dbReference type="PANTHER" id="PTHR21089:SF1">
    <property type="entry name" value="BIFUNCTIONAL 3-DEHYDROQUINATE DEHYDRATASE_SHIKIMATE DEHYDROGENASE, CHLOROPLASTIC"/>
    <property type="match status" value="1"/>
</dbReference>
<name>A0A679IDR5_9RHOO</name>
<dbReference type="InterPro" id="IPR022893">
    <property type="entry name" value="Shikimate_DH_fam"/>
</dbReference>
<evidence type="ECO:0000256" key="4">
    <source>
        <dbReference type="ARBA" id="ARBA00022857"/>
    </source>
</evidence>
<comment type="similarity">
    <text evidence="8">Belongs to the shikimate dehydrogenase family.</text>
</comment>
<evidence type="ECO:0000313" key="10">
    <source>
        <dbReference type="Proteomes" id="UP000463961"/>
    </source>
</evidence>
<dbReference type="Pfam" id="PF08501">
    <property type="entry name" value="Shikimate_dh_N"/>
    <property type="match status" value="1"/>
</dbReference>
<evidence type="ECO:0000256" key="6">
    <source>
        <dbReference type="ARBA" id="ARBA00023141"/>
    </source>
</evidence>
<sequence length="293" mass="30340">MTTAAPIDCYAVLGHPIHHSLSPQIHAAFATQTGEVLRYSALDVAPAELAATLARLPADGFRGVNITVPHKESAWAYVAQQGTLTERAAMAGAVNTLAWKTTGLLGDNTDGQGLLNDLQQRHALSLRGKRVLLLGAGGATRGVVLPLLAAAPAALVIANRTAARATELADLFAHKAVAAGTLLHGCGLAALPQVVNTTGTFDMVINATSASLGGEAIALPPGTITTDGFAYDMMYGKTPTPFLIAQQQAGVTRLADGLGMLVEQAAVAFTLWRGVVPATQPVYNALREQLARP</sequence>
<dbReference type="HAMAP" id="MF_00222">
    <property type="entry name" value="Shikimate_DH_AroE"/>
    <property type="match status" value="1"/>
</dbReference>
<evidence type="ECO:0000313" key="9">
    <source>
        <dbReference type="EMBL" id="BBU68439.1"/>
    </source>
</evidence>